<reference evidence="8 9" key="1">
    <citation type="submission" date="2019-03" db="EMBL/GenBank/DDBJ databases">
        <title>Sequencing 23 genomes of Wallemia ichthyophaga.</title>
        <authorList>
            <person name="Gostincar C."/>
        </authorList>
    </citation>
    <scope>NUCLEOTIDE SEQUENCE [LARGE SCALE GENOMIC DNA]</scope>
    <source>
        <strain evidence="8 9">EXF-5753</strain>
    </source>
</reference>
<keyword evidence="5" id="KW-0539">Nucleus</keyword>
<dbReference type="AlphaFoldDB" id="A0A4T0FJB7"/>
<feature type="compositionally biased region" description="Polar residues" evidence="6">
    <location>
        <begin position="379"/>
        <end position="391"/>
    </location>
</feature>
<feature type="region of interest" description="Disordered" evidence="6">
    <location>
        <begin position="182"/>
        <end position="258"/>
    </location>
</feature>
<keyword evidence="3" id="KW-0805">Transcription regulation</keyword>
<evidence type="ECO:0000256" key="2">
    <source>
        <dbReference type="ARBA" id="ARBA00022969"/>
    </source>
</evidence>
<protein>
    <recommendedName>
        <fullName evidence="7">Velvet domain-containing protein</fullName>
    </recommendedName>
</protein>
<evidence type="ECO:0000313" key="9">
    <source>
        <dbReference type="Proteomes" id="UP000310189"/>
    </source>
</evidence>
<feature type="compositionally biased region" description="Low complexity" evidence="6">
    <location>
        <begin position="494"/>
        <end position="523"/>
    </location>
</feature>
<sequence length="540" mass="59027">MTSYSYELEMRQQPKHSRMCGVGSKADRRPIDPPPIVQLKVYSNANNLSSRSDLSFNHFQSPYFFVYCSLATEHTDQELHLLSETKTRYTTGNVTSSVYCLRDLDLSEVLVAVFPDVSVRVEGRFRLKFSLFEISNSKTYHRKSLFSNPFTVFSAKRFPGMDQSTELSQCLANQGLKIRIRRDNRRDRRKSSKRYFEPDEDELVDGGVRGNTSMSAGSLGPVPIDQPALSHPSLTSPVSANATTLPLQQPAPTHHPQPAYMSYNAYNFKRPLAPLPSRMANIPGSAVPFTESGEYNASGAVHRPQGTQQTHLSPFAAHTHAPLTRPLSTLPTLPFERSLSGGVRSATGASSGTVPTGTPTPPGGHSERLSTIMGLGHGHSNQQSAQGQPQHTRMHSTPILYRPSLGTEHTRPTFTTQPTSSVSGVLRQETTAQDTQIPTPSHTQAHTRTSTPTPTPSQPPSLPTSTSMPSFNLPRIQLPPIRDLIQAPGGGAGAQTAARTQQPQPQAQPQPQTQGHSQPSHSPHSPPPFNPSNFKPPNQR</sequence>
<dbReference type="InterPro" id="IPR037525">
    <property type="entry name" value="Velvet_dom"/>
</dbReference>
<keyword evidence="9" id="KW-1185">Reference proteome</keyword>
<dbReference type="PANTHER" id="PTHR33572">
    <property type="entry name" value="SPORE DEVELOPMENT REGULATOR VOSA"/>
    <property type="match status" value="1"/>
</dbReference>
<evidence type="ECO:0000256" key="3">
    <source>
        <dbReference type="ARBA" id="ARBA00023015"/>
    </source>
</evidence>
<feature type="compositionally biased region" description="Polar residues" evidence="6">
    <location>
        <begin position="412"/>
        <end position="446"/>
    </location>
</feature>
<feature type="compositionally biased region" description="Polar residues" evidence="6">
    <location>
        <begin position="531"/>
        <end position="540"/>
    </location>
</feature>
<feature type="compositionally biased region" description="Low complexity" evidence="6">
    <location>
        <begin position="245"/>
        <end position="258"/>
    </location>
</feature>
<gene>
    <name evidence="8" type="ORF">E3P99_02694</name>
</gene>
<dbReference type="Pfam" id="PF11754">
    <property type="entry name" value="Velvet"/>
    <property type="match status" value="1"/>
</dbReference>
<feature type="region of interest" description="Disordered" evidence="6">
    <location>
        <begin position="325"/>
        <end position="540"/>
    </location>
</feature>
<dbReference type="Proteomes" id="UP000310189">
    <property type="component" value="Unassembled WGS sequence"/>
</dbReference>
<dbReference type="PROSITE" id="PS51821">
    <property type="entry name" value="VELVET"/>
    <property type="match status" value="1"/>
</dbReference>
<feature type="compositionally biased region" description="Low complexity" evidence="6">
    <location>
        <begin position="345"/>
        <end position="357"/>
    </location>
</feature>
<dbReference type="InterPro" id="IPR021740">
    <property type="entry name" value="Velvet"/>
</dbReference>
<comment type="subcellular location">
    <subcellularLocation>
        <location evidence="1">Nucleus</location>
    </subcellularLocation>
</comment>
<evidence type="ECO:0000256" key="6">
    <source>
        <dbReference type="SAM" id="MobiDB-lite"/>
    </source>
</evidence>
<evidence type="ECO:0000256" key="5">
    <source>
        <dbReference type="ARBA" id="ARBA00023242"/>
    </source>
</evidence>
<feature type="compositionally biased region" description="Pro residues" evidence="6">
    <location>
        <begin position="453"/>
        <end position="462"/>
    </location>
</feature>
<dbReference type="OrthoDB" id="5599552at2759"/>
<proteinExistence type="predicted"/>
<feature type="domain" description="Velvet" evidence="7">
    <location>
        <begin position="1"/>
        <end position="181"/>
    </location>
</feature>
<evidence type="ECO:0000256" key="4">
    <source>
        <dbReference type="ARBA" id="ARBA00023163"/>
    </source>
</evidence>
<name>A0A4T0FJB7_9BASI</name>
<comment type="caution">
    <text evidence="8">The sequence shown here is derived from an EMBL/GenBank/DDBJ whole genome shotgun (WGS) entry which is preliminary data.</text>
</comment>
<accession>A0A4T0FJB7</accession>
<feature type="compositionally biased region" description="Polar residues" evidence="6">
    <location>
        <begin position="232"/>
        <end position="244"/>
    </location>
</feature>
<dbReference type="PANTHER" id="PTHR33572:SF18">
    <property type="entry name" value="SPORE DEVELOPMENT REGULATOR VOSA"/>
    <property type="match status" value="1"/>
</dbReference>
<evidence type="ECO:0000259" key="7">
    <source>
        <dbReference type="PROSITE" id="PS51821"/>
    </source>
</evidence>
<evidence type="ECO:0000313" key="8">
    <source>
        <dbReference type="EMBL" id="TIA88299.1"/>
    </source>
</evidence>
<dbReference type="EMBL" id="SPNW01000040">
    <property type="protein sequence ID" value="TIA88299.1"/>
    <property type="molecule type" value="Genomic_DNA"/>
</dbReference>
<feature type="compositionally biased region" description="Basic residues" evidence="6">
    <location>
        <begin position="182"/>
        <end position="193"/>
    </location>
</feature>
<organism evidence="8 9">
    <name type="scientific">Wallemia hederae</name>
    <dbReference type="NCBI Taxonomy" id="1540922"/>
    <lineage>
        <taxon>Eukaryota</taxon>
        <taxon>Fungi</taxon>
        <taxon>Dikarya</taxon>
        <taxon>Basidiomycota</taxon>
        <taxon>Wallemiomycotina</taxon>
        <taxon>Wallemiomycetes</taxon>
        <taxon>Wallemiales</taxon>
        <taxon>Wallemiaceae</taxon>
        <taxon>Wallemia</taxon>
    </lineage>
</organism>
<dbReference type="GO" id="GO:0005634">
    <property type="term" value="C:nucleus"/>
    <property type="evidence" value="ECO:0007669"/>
    <property type="project" value="UniProtKB-SubCell"/>
</dbReference>
<dbReference type="Gene3D" id="2.60.40.3960">
    <property type="entry name" value="Velvet domain"/>
    <property type="match status" value="1"/>
</dbReference>
<dbReference type="InterPro" id="IPR038491">
    <property type="entry name" value="Velvet_dom_sf"/>
</dbReference>
<keyword evidence="2" id="KW-0749">Sporulation</keyword>
<keyword evidence="4" id="KW-0804">Transcription</keyword>
<evidence type="ECO:0000256" key="1">
    <source>
        <dbReference type="ARBA" id="ARBA00004123"/>
    </source>
</evidence>
<dbReference type="GO" id="GO:0030435">
    <property type="term" value="P:sporulation resulting in formation of a cellular spore"/>
    <property type="evidence" value="ECO:0007669"/>
    <property type="project" value="UniProtKB-KW"/>
</dbReference>
<feature type="compositionally biased region" description="Low complexity" evidence="6">
    <location>
        <begin position="325"/>
        <end position="334"/>
    </location>
</feature>